<name>A0ABW3X7T7_9ACTN</name>
<organism evidence="1 2">
    <name type="scientific">Streptomyces kaempferi</name>
    <dbReference type="NCBI Taxonomy" id="333725"/>
    <lineage>
        <taxon>Bacteria</taxon>
        <taxon>Bacillati</taxon>
        <taxon>Actinomycetota</taxon>
        <taxon>Actinomycetes</taxon>
        <taxon>Kitasatosporales</taxon>
        <taxon>Streptomycetaceae</taxon>
        <taxon>Streptomyces</taxon>
    </lineage>
</organism>
<proteinExistence type="predicted"/>
<evidence type="ECO:0000313" key="1">
    <source>
        <dbReference type="EMBL" id="MFD1305498.1"/>
    </source>
</evidence>
<dbReference type="RefSeq" id="WP_381237218.1">
    <property type="nucleotide sequence ID" value="NZ_JBHSKH010000044.1"/>
</dbReference>
<dbReference type="EMBL" id="JBHTMM010000005">
    <property type="protein sequence ID" value="MFD1305498.1"/>
    <property type="molecule type" value="Genomic_DNA"/>
</dbReference>
<reference evidence="2" key="1">
    <citation type="journal article" date="2019" name="Int. J. Syst. Evol. Microbiol.">
        <title>The Global Catalogue of Microorganisms (GCM) 10K type strain sequencing project: providing services to taxonomists for standard genome sequencing and annotation.</title>
        <authorList>
            <consortium name="The Broad Institute Genomics Platform"/>
            <consortium name="The Broad Institute Genome Sequencing Center for Infectious Disease"/>
            <person name="Wu L."/>
            <person name="Ma J."/>
        </authorList>
    </citation>
    <scope>NUCLEOTIDE SEQUENCE [LARGE SCALE GENOMIC DNA]</scope>
    <source>
        <strain evidence="2">CGMCC 4.7020</strain>
    </source>
</reference>
<evidence type="ECO:0000313" key="2">
    <source>
        <dbReference type="Proteomes" id="UP001597058"/>
    </source>
</evidence>
<keyword evidence="2" id="KW-1185">Reference proteome</keyword>
<accession>A0ABW3X7T7</accession>
<dbReference type="Proteomes" id="UP001597058">
    <property type="component" value="Unassembled WGS sequence"/>
</dbReference>
<protein>
    <submittedName>
        <fullName evidence="1">Uncharacterized protein</fullName>
    </submittedName>
</protein>
<comment type="caution">
    <text evidence="1">The sequence shown here is derived from an EMBL/GenBank/DDBJ whole genome shotgun (WGS) entry which is preliminary data.</text>
</comment>
<sequence>MPEALRRHIELIADLLHWTAARGHDPDTFLARAQMCYEAGAA</sequence>
<gene>
    <name evidence="1" type="ORF">ACFQ5X_06510</name>
</gene>